<dbReference type="InterPro" id="IPR005162">
    <property type="entry name" value="Retrotrans_gag_dom"/>
</dbReference>
<feature type="region of interest" description="Disordered" evidence="1">
    <location>
        <begin position="95"/>
        <end position="125"/>
    </location>
</feature>
<proteinExistence type="predicted"/>
<accession>A0A8B6GA55</accession>
<feature type="domain" description="Retrotransposon gag" evidence="2">
    <location>
        <begin position="22"/>
        <end position="76"/>
    </location>
</feature>
<feature type="compositionally biased region" description="Basic and acidic residues" evidence="1">
    <location>
        <begin position="116"/>
        <end position="125"/>
    </location>
</feature>
<gene>
    <name evidence="3" type="ORF">MGAL_10B045612</name>
</gene>
<dbReference type="OrthoDB" id="10576093at2759"/>
<dbReference type="Proteomes" id="UP000596742">
    <property type="component" value="Unassembled WGS sequence"/>
</dbReference>
<dbReference type="Pfam" id="PF03732">
    <property type="entry name" value="Retrotrans_gag"/>
    <property type="match status" value="1"/>
</dbReference>
<name>A0A8B6GA55_MYTGA</name>
<organism evidence="3 4">
    <name type="scientific">Mytilus galloprovincialis</name>
    <name type="common">Mediterranean mussel</name>
    <dbReference type="NCBI Taxonomy" id="29158"/>
    <lineage>
        <taxon>Eukaryota</taxon>
        <taxon>Metazoa</taxon>
        <taxon>Spiralia</taxon>
        <taxon>Lophotrochozoa</taxon>
        <taxon>Mollusca</taxon>
        <taxon>Bivalvia</taxon>
        <taxon>Autobranchia</taxon>
        <taxon>Pteriomorphia</taxon>
        <taxon>Mytilida</taxon>
        <taxon>Mytiloidea</taxon>
        <taxon>Mytilidae</taxon>
        <taxon>Mytilinae</taxon>
        <taxon>Mytilus</taxon>
    </lineage>
</organism>
<reference evidence="3" key="1">
    <citation type="submission" date="2018-11" db="EMBL/GenBank/DDBJ databases">
        <authorList>
            <person name="Alioto T."/>
            <person name="Alioto T."/>
        </authorList>
    </citation>
    <scope>NUCLEOTIDE SEQUENCE</scope>
</reference>
<evidence type="ECO:0000313" key="4">
    <source>
        <dbReference type="Proteomes" id="UP000596742"/>
    </source>
</evidence>
<dbReference type="AlphaFoldDB" id="A0A8B6GA55"/>
<evidence type="ECO:0000259" key="2">
    <source>
        <dbReference type="Pfam" id="PF03732"/>
    </source>
</evidence>
<protein>
    <recommendedName>
        <fullName evidence="2">Retrotransposon gag domain-containing protein</fullName>
    </recommendedName>
</protein>
<sequence>MLARPVVIPAAGFTRVRLQELLYTRFKPTPLTVEMLQVEQENSESVDDYIHRVMKMCADANLEEIQLMTKAMRGLNATIARIVMPKSRHWVGAFRVERKPHRRERGGGIGRKNAREKKLPDCREP</sequence>
<evidence type="ECO:0000256" key="1">
    <source>
        <dbReference type="SAM" id="MobiDB-lite"/>
    </source>
</evidence>
<keyword evidence="4" id="KW-1185">Reference proteome</keyword>
<dbReference type="EMBL" id="UYJE01008111">
    <property type="protein sequence ID" value="VDI61163.1"/>
    <property type="molecule type" value="Genomic_DNA"/>
</dbReference>
<comment type="caution">
    <text evidence="3">The sequence shown here is derived from an EMBL/GenBank/DDBJ whole genome shotgun (WGS) entry which is preliminary data.</text>
</comment>
<evidence type="ECO:0000313" key="3">
    <source>
        <dbReference type="EMBL" id="VDI61163.1"/>
    </source>
</evidence>